<keyword evidence="1" id="KW-1133">Transmembrane helix</keyword>
<feature type="transmembrane region" description="Helical" evidence="1">
    <location>
        <begin position="72"/>
        <end position="89"/>
    </location>
</feature>
<dbReference type="Proteomes" id="UP000199634">
    <property type="component" value="Unassembled WGS sequence"/>
</dbReference>
<dbReference type="STRING" id="1159016.SAMN02927937_00232"/>
<dbReference type="GO" id="GO:0016020">
    <property type="term" value="C:membrane"/>
    <property type="evidence" value="ECO:0007669"/>
    <property type="project" value="InterPro"/>
</dbReference>
<accession>A0A1H6JAK4</accession>
<dbReference type="PANTHER" id="PTHR34220">
    <property type="entry name" value="SENSOR HISTIDINE KINASE YPDA"/>
    <property type="match status" value="1"/>
</dbReference>
<keyword evidence="1" id="KW-0812">Transmembrane</keyword>
<evidence type="ECO:0000256" key="1">
    <source>
        <dbReference type="SAM" id="Phobius"/>
    </source>
</evidence>
<dbReference type="AlphaFoldDB" id="A0A1H6JAK4"/>
<evidence type="ECO:0000313" key="3">
    <source>
        <dbReference type="EMBL" id="SEH56674.1"/>
    </source>
</evidence>
<gene>
    <name evidence="3" type="ORF">SAMN02927937_00232</name>
</gene>
<sequence length="349" mass="40996">MFKKYQQTVIAIVISILFFVIPFINAPELQNNDSFFNSLIFYKRCLENLIIVLYFYLNYFLFVPYFYRKKRYIIFIIITVFFLIIAVKVPDLIITKNDIYNALLAENPGKMRRRMMPPRSPFLMELLIDRNAYQFYLALSIGILLKNNQYINVMKQDMLKSEVSYLKAQINPHFLFNTLNSLYALALVKSDDTPNAILKLSSIMRYVVTESSQEKVALKSELNYITDYIDLQKLRLTKNTNIDYKINGNVNQQKIAPLLFIPIIENCFKYGINQTERVVIKIHITVSGNEILLETYNKKSAKNINELEKTETGIINTQKRLDILYLNNYNLQITDTLDDYKVQLKINLK</sequence>
<feature type="transmembrane region" description="Helical" evidence="1">
    <location>
        <begin position="46"/>
        <end position="67"/>
    </location>
</feature>
<feature type="domain" description="Signal transduction histidine kinase internal region" evidence="2">
    <location>
        <begin position="162"/>
        <end position="238"/>
    </location>
</feature>
<name>A0A1H6JAK4_9FLAO</name>
<keyword evidence="1" id="KW-0472">Membrane</keyword>
<dbReference type="EMBL" id="FNXE01000002">
    <property type="protein sequence ID" value="SEH56674.1"/>
    <property type="molecule type" value="Genomic_DNA"/>
</dbReference>
<keyword evidence="3" id="KW-0418">Kinase</keyword>
<dbReference type="InterPro" id="IPR010559">
    <property type="entry name" value="Sig_transdc_His_kin_internal"/>
</dbReference>
<keyword evidence="4" id="KW-1185">Reference proteome</keyword>
<feature type="transmembrane region" description="Helical" evidence="1">
    <location>
        <begin position="7"/>
        <end position="26"/>
    </location>
</feature>
<keyword evidence="3" id="KW-0808">Transferase</keyword>
<organism evidence="3 4">
    <name type="scientific">Paenimyroides marinum</name>
    <dbReference type="NCBI Taxonomy" id="1159016"/>
    <lineage>
        <taxon>Bacteria</taxon>
        <taxon>Pseudomonadati</taxon>
        <taxon>Bacteroidota</taxon>
        <taxon>Flavobacteriia</taxon>
        <taxon>Flavobacteriales</taxon>
        <taxon>Flavobacteriaceae</taxon>
        <taxon>Paenimyroides</taxon>
    </lineage>
</organism>
<dbReference type="Pfam" id="PF06580">
    <property type="entry name" value="His_kinase"/>
    <property type="match status" value="1"/>
</dbReference>
<proteinExistence type="predicted"/>
<evidence type="ECO:0000259" key="2">
    <source>
        <dbReference type="Pfam" id="PF06580"/>
    </source>
</evidence>
<reference evidence="3 4" key="1">
    <citation type="submission" date="2016-10" db="EMBL/GenBank/DDBJ databases">
        <authorList>
            <person name="de Groot N.N."/>
        </authorList>
    </citation>
    <scope>NUCLEOTIDE SEQUENCE [LARGE SCALE GENOMIC DNA]</scope>
    <source>
        <strain evidence="3 4">CGMCC 1.10825</strain>
    </source>
</reference>
<evidence type="ECO:0000313" key="4">
    <source>
        <dbReference type="Proteomes" id="UP000199634"/>
    </source>
</evidence>
<dbReference type="OrthoDB" id="9809908at2"/>
<protein>
    <submittedName>
        <fullName evidence="3">Histidine kinase</fullName>
    </submittedName>
</protein>
<dbReference type="PANTHER" id="PTHR34220:SF7">
    <property type="entry name" value="SENSOR HISTIDINE KINASE YPDA"/>
    <property type="match status" value="1"/>
</dbReference>
<dbReference type="GO" id="GO:0000155">
    <property type="term" value="F:phosphorelay sensor kinase activity"/>
    <property type="evidence" value="ECO:0007669"/>
    <property type="project" value="InterPro"/>
</dbReference>
<dbReference type="InterPro" id="IPR050640">
    <property type="entry name" value="Bact_2-comp_sensor_kinase"/>
</dbReference>